<evidence type="ECO:0000259" key="3">
    <source>
        <dbReference type="Pfam" id="PF14309"/>
    </source>
</evidence>
<dbReference type="GO" id="GO:0009570">
    <property type="term" value="C:chloroplast stroma"/>
    <property type="evidence" value="ECO:0007669"/>
    <property type="project" value="TreeGrafter"/>
</dbReference>
<gene>
    <name evidence="4" type="ORF">QJS10_CPB13g01659</name>
</gene>
<dbReference type="InterPro" id="IPR025486">
    <property type="entry name" value="DUF4378"/>
</dbReference>
<dbReference type="AlphaFoldDB" id="A0AAV9DJB9"/>
<protein>
    <recommendedName>
        <fullName evidence="3">DUF4378 domain-containing protein</fullName>
    </recommendedName>
</protein>
<reference evidence="4" key="1">
    <citation type="journal article" date="2023" name="Nat. Commun.">
        <title>Diploid and tetraploid genomes of Acorus and the evolution of monocots.</title>
        <authorList>
            <person name="Ma L."/>
            <person name="Liu K.W."/>
            <person name="Li Z."/>
            <person name="Hsiao Y.Y."/>
            <person name="Qi Y."/>
            <person name="Fu T."/>
            <person name="Tang G.D."/>
            <person name="Zhang D."/>
            <person name="Sun W.H."/>
            <person name="Liu D.K."/>
            <person name="Li Y."/>
            <person name="Chen G.Z."/>
            <person name="Liu X.D."/>
            <person name="Liao X.Y."/>
            <person name="Jiang Y.T."/>
            <person name="Yu X."/>
            <person name="Hao Y."/>
            <person name="Huang J."/>
            <person name="Zhao X.W."/>
            <person name="Ke S."/>
            <person name="Chen Y.Y."/>
            <person name="Wu W.L."/>
            <person name="Hsu J.L."/>
            <person name="Lin Y.F."/>
            <person name="Huang M.D."/>
            <person name="Li C.Y."/>
            <person name="Huang L."/>
            <person name="Wang Z.W."/>
            <person name="Zhao X."/>
            <person name="Zhong W.Y."/>
            <person name="Peng D.H."/>
            <person name="Ahmad S."/>
            <person name="Lan S."/>
            <person name="Zhang J.S."/>
            <person name="Tsai W.C."/>
            <person name="Van de Peer Y."/>
            <person name="Liu Z.J."/>
        </authorList>
    </citation>
    <scope>NUCLEOTIDE SEQUENCE</scope>
    <source>
        <strain evidence="4">CP</strain>
    </source>
</reference>
<name>A0AAV9DJB9_ACOCL</name>
<evidence type="ECO:0000313" key="5">
    <source>
        <dbReference type="Proteomes" id="UP001180020"/>
    </source>
</evidence>
<keyword evidence="5" id="KW-1185">Reference proteome</keyword>
<dbReference type="PANTHER" id="PTHR36333:SF1">
    <property type="entry name" value="DIMETHYLALLYL, ADENOSINE TRNA METHYLTHIOTRANSFERASE"/>
    <property type="match status" value="1"/>
</dbReference>
<dbReference type="Proteomes" id="UP001180020">
    <property type="component" value="Unassembled WGS sequence"/>
</dbReference>
<feature type="domain" description="DUF4378" evidence="3">
    <location>
        <begin position="288"/>
        <end position="355"/>
    </location>
</feature>
<accession>A0AAV9DJB9</accession>
<sequence>MSPKHLHELLDEEQEPFVLKSYIDERRFQLKRKTPTSKNPSFPSNPPRTTRKETPFDKGTASLLFVAALKSRNVKQGRLGLFGSIIKRFSRRNRRREGLPRWVFKEGWRRDGFGGGGTISEARPESSSGAETLLLEFESPPESPGRRKIEGQLSPGRGVLYQDEEEEKQQFSPVSVLDPPFKEEEEEEDHHHHPQQQSFAAVLRAKQQLLHRISRFERLAELDPIELEKRMADEIDEEESVSDECVEAQSDEFVREVLNRSGTCCLYRVPNDMKMLVADIIDEERSYDATMNEEMLASKVLKRLESWKEVVMNTIDMMVEMDLKREGDEWRRFRSNVGETAEEIERATFEVLIDELCRPYTFCNCPKVILYDDLNQFRNQNPVKDPEGILGPPAGGHIARLEFKKRIEKDAGAREAFERQLKEEQERRRAQREARVVPETAEGLVEYFLDTEAQELEIEISRLDKAFFDHLQFELGQLRFSVSKTKEVEDRLIELEALQKVLLEGTEAYDKMQADFVMAKQGLMKILQSKDRRATLLEMVEHNELNRSLLSLLDENIASALDANQKEVAAFMESVRASILKYLTV</sequence>
<keyword evidence="1" id="KW-0175">Coiled coil</keyword>
<dbReference type="EMBL" id="JAUJYO010000013">
    <property type="protein sequence ID" value="KAK1300232.1"/>
    <property type="molecule type" value="Genomic_DNA"/>
</dbReference>
<organism evidence="4 5">
    <name type="scientific">Acorus calamus</name>
    <name type="common">Sweet flag</name>
    <dbReference type="NCBI Taxonomy" id="4465"/>
    <lineage>
        <taxon>Eukaryota</taxon>
        <taxon>Viridiplantae</taxon>
        <taxon>Streptophyta</taxon>
        <taxon>Embryophyta</taxon>
        <taxon>Tracheophyta</taxon>
        <taxon>Spermatophyta</taxon>
        <taxon>Magnoliopsida</taxon>
        <taxon>Liliopsida</taxon>
        <taxon>Acoraceae</taxon>
        <taxon>Acorus</taxon>
    </lineage>
</organism>
<comment type="caution">
    <text evidence="4">The sequence shown here is derived from an EMBL/GenBank/DDBJ whole genome shotgun (WGS) entry which is preliminary data.</text>
</comment>
<reference evidence="4" key="2">
    <citation type="submission" date="2023-06" db="EMBL/GenBank/DDBJ databases">
        <authorList>
            <person name="Ma L."/>
            <person name="Liu K.-W."/>
            <person name="Li Z."/>
            <person name="Hsiao Y.-Y."/>
            <person name="Qi Y."/>
            <person name="Fu T."/>
            <person name="Tang G."/>
            <person name="Zhang D."/>
            <person name="Sun W.-H."/>
            <person name="Liu D.-K."/>
            <person name="Li Y."/>
            <person name="Chen G.-Z."/>
            <person name="Liu X.-D."/>
            <person name="Liao X.-Y."/>
            <person name="Jiang Y.-T."/>
            <person name="Yu X."/>
            <person name="Hao Y."/>
            <person name="Huang J."/>
            <person name="Zhao X.-W."/>
            <person name="Ke S."/>
            <person name="Chen Y.-Y."/>
            <person name="Wu W.-L."/>
            <person name="Hsu J.-L."/>
            <person name="Lin Y.-F."/>
            <person name="Huang M.-D."/>
            <person name="Li C.-Y."/>
            <person name="Huang L."/>
            <person name="Wang Z.-W."/>
            <person name="Zhao X."/>
            <person name="Zhong W.-Y."/>
            <person name="Peng D.-H."/>
            <person name="Ahmad S."/>
            <person name="Lan S."/>
            <person name="Zhang J.-S."/>
            <person name="Tsai W.-C."/>
            <person name="Van De Peer Y."/>
            <person name="Liu Z.-J."/>
        </authorList>
    </citation>
    <scope>NUCLEOTIDE SEQUENCE</scope>
    <source>
        <strain evidence="4">CP</strain>
        <tissue evidence="4">Leaves</tissue>
    </source>
</reference>
<proteinExistence type="predicted"/>
<evidence type="ECO:0000256" key="2">
    <source>
        <dbReference type="SAM" id="MobiDB-lite"/>
    </source>
</evidence>
<feature type="region of interest" description="Disordered" evidence="2">
    <location>
        <begin position="29"/>
        <end position="55"/>
    </location>
</feature>
<evidence type="ECO:0000313" key="4">
    <source>
        <dbReference type="EMBL" id="KAK1300232.1"/>
    </source>
</evidence>
<feature type="coiled-coil region" evidence="1">
    <location>
        <begin position="407"/>
        <end position="434"/>
    </location>
</feature>
<dbReference type="Pfam" id="PF14309">
    <property type="entry name" value="DUF4378"/>
    <property type="match status" value="1"/>
</dbReference>
<evidence type="ECO:0000256" key="1">
    <source>
        <dbReference type="SAM" id="Coils"/>
    </source>
</evidence>
<dbReference type="PANTHER" id="PTHR36333">
    <property type="entry name" value="DIMETHYLALLYL, ADENOSINE TRNA METHYLTHIOTRANSFERASE"/>
    <property type="match status" value="1"/>
</dbReference>